<sequence length="86" mass="9687">MASGVMAGLWPLRPRSLCAGFWAGERVMTEREPAWLEVGAQLSSPSKLTGTKFYQHTYKKGWHINGTVKTGCRRGNYETRIDTNQL</sequence>
<dbReference type="NCBIfam" id="NF040518">
    <property type="entry name" value="Lacto_Palin_RP3"/>
    <property type="match status" value="1"/>
</dbReference>
<dbReference type="AlphaFoldDB" id="A0A6N2XX97"/>
<organism evidence="1">
    <name type="scientific">Lacticaseibacillus rhamnosus</name>
    <name type="common">Lactobacillus rhamnosus</name>
    <dbReference type="NCBI Taxonomy" id="47715"/>
    <lineage>
        <taxon>Bacteria</taxon>
        <taxon>Bacillati</taxon>
        <taxon>Bacillota</taxon>
        <taxon>Bacilli</taxon>
        <taxon>Lactobacillales</taxon>
        <taxon>Lactobacillaceae</taxon>
        <taxon>Lacticaseibacillus</taxon>
    </lineage>
</organism>
<accession>A0A6N2XX97</accession>
<dbReference type="EMBL" id="CACRTK010000018">
    <property type="protein sequence ID" value="VYT59094.1"/>
    <property type="molecule type" value="Genomic_DNA"/>
</dbReference>
<proteinExistence type="predicted"/>
<name>A0A6N2XX97_LACRH</name>
<gene>
    <name evidence="1" type="ORF">LRLFYP97_00702</name>
</gene>
<dbReference type="AntiFam" id="ANF00268">
    <property type="entry name" value="DNA repeat translations related to WP_015765070.1"/>
</dbReference>
<reference evidence="1" key="1">
    <citation type="submission" date="2019-11" db="EMBL/GenBank/DDBJ databases">
        <authorList>
            <person name="Feng L."/>
        </authorList>
    </citation>
    <scope>NUCLEOTIDE SEQUENCE</scope>
    <source>
        <strain evidence="1">LrhamnosusLFYP97</strain>
    </source>
</reference>
<evidence type="ECO:0000313" key="1">
    <source>
        <dbReference type="EMBL" id="VYT59094.1"/>
    </source>
</evidence>
<protein>
    <submittedName>
        <fullName evidence="1">Uncharacterized protein</fullName>
    </submittedName>
</protein>